<gene>
    <name evidence="7" type="ORF">B446_16725</name>
</gene>
<dbReference type="Pfam" id="PF05593">
    <property type="entry name" value="RHS_repeat"/>
    <property type="match status" value="8"/>
</dbReference>
<dbReference type="InterPro" id="IPR056823">
    <property type="entry name" value="TEN-like_YD-shell"/>
</dbReference>
<feature type="region of interest" description="Disordered" evidence="2">
    <location>
        <begin position="395"/>
        <end position="424"/>
    </location>
</feature>
<protein>
    <submittedName>
        <fullName evidence="7">RHS/YD repeat-containing protein</fullName>
    </submittedName>
</protein>
<dbReference type="InterPro" id="IPR049082">
    <property type="entry name" value="T7SS_signal"/>
</dbReference>
<proteinExistence type="predicted"/>
<dbReference type="PATRIC" id="fig|1214242.5.peg.3432"/>
<feature type="domain" description="Putative T7SS secretion signal" evidence="5">
    <location>
        <begin position="15"/>
        <end position="266"/>
    </location>
</feature>
<dbReference type="RefSeq" id="WP_020940629.1">
    <property type="nucleotide sequence ID" value="NC_021985.1"/>
</dbReference>
<dbReference type="eggNOG" id="COG3209">
    <property type="taxonomic scope" value="Bacteria"/>
</dbReference>
<dbReference type="PANTHER" id="PTHR32305:SF15">
    <property type="entry name" value="PROTEIN RHSA-RELATED"/>
    <property type="match status" value="1"/>
</dbReference>
<keyword evidence="1" id="KW-0677">Repeat</keyword>
<feature type="region of interest" description="Disordered" evidence="2">
    <location>
        <begin position="244"/>
        <end position="270"/>
    </location>
</feature>
<dbReference type="PRINTS" id="PR00394">
    <property type="entry name" value="RHSPROTEIN"/>
</dbReference>
<dbReference type="STRING" id="1214242.B446_16725"/>
<evidence type="ECO:0000256" key="2">
    <source>
        <dbReference type="SAM" id="MobiDB-lite"/>
    </source>
</evidence>
<sequence length="1568" mass="171230">MGIGDFISDITPDSVENAVEGATEWAGNRVEDVGDWSADRLDDVGWESGADWVREKSRSVANRLGAEVDEMDLGQTEDKTKLIYGSPGTLRSTAGHLRAFQKGFNNVGLGLEGLDSDSLKGQAADAFRSAVKIQPPKWYKGADAFEDAAKALEAFADTVTWAQGQAQLAIDKWKQAEKASQDAADAHNRKVEDYNKAVTHYNAQPADKRDLSQLPPKPGDTFPDPGEGVRKEAQELLAEARRQRNAAAETARSAITRARDAAPPKPSYAEQAGDGLDELDIMQTHFGGGIVKGTVGLVNFVRGLDPMDPYNLTHPAEYAMSLNSTAAGLVQVANDPWGAGKQMLGDFMKDPAEGFGRLVPDVVLTVATGGAGAGVKGARAAEELADAANAARRAEGLEDAGSGARRADDVADPSRPPKVKCSGREPVDFATGRMFLPQVDVSLPGSLPLDFRRDFESSYRGGRWFGPTWSSTIDQRLTVDAIGVVFHGENNVLLYFPHPAPGTPVLPEAGPRHPLERHADGGYTLTDPETGLIRHFLAPPGVEPGGDGTAPLAEITDRQGRTVTAEYGEFGDPLALTHSGGYRLEFSTENGRITALSAQGTELVRYGYTDGHLTEVSRSSGVPTRFEYDGEGRILAWTDTNGSRYTFVYDDQDRCVSQTGAEGHLASEFHYSEPDPGTGLRTTTVTDSLGHTWRYAVNHRFQVVAETDPTGATTCTTQDRYNRVLARTDALGARTEFAYDDAGRLVSVTHPDGSVQRASYDGLGLPVELSLPGGTRWRQQFDERGRRTAVTDPADRTTRYTYDERGHLTSVTDPLGAVTHLRHDPAGLLVERRDPVGGSTTYRRDAFGRIVEKTDPGGNTTSYDWTPEGHPARVTHPDGATECWTYDGEGNCLSHTDALGATTRFEYTHFDLLVARVDPDGTRHAFVHDTELRLTSVTNPCGLRWSYRYDGAGRLVEETDFDGRTTRYEVDPLGHVSSRTTPLGATVRYERDVRGRVVRKDAAGAVTSYTYDPAGRLLQAVGPDGELAYQYDRCGRVKAELSDGRPLTFAYDAAGRRTRRITPGGQVTSYAHDAAGRTVRLTAGGHEVAFTRDVAGHELSRNFGEALTLTSCWDESGRITGQEVAHGDRSVSRRSYAYDRNGHLVGMDDTLRGRRRFALDPAGRVTGVVADRWSETYAYDHEGGRATAARWPDAHAGADAQGERVYEGTCIMGAGANRYAYDEAGRLVRRTRTRLSRKPDTWHYAYDAEDRLTSVTTPDGTVWRYRYDPLGRRTAKERLSAEGDRVVERTEFVWDGPVLAEQSTTPTGQVPHRTTLTWDYDGLAPVAQTERLTDAATQDEIDARFFAVATDLIGTPTELIDEQGRIAWHSRTTLWGITTWNATATAYTPLRFPGQYFDPETGLHYNHHRYYDPQTARYVTPDPLGLAPAPDPAGYVHNPHTTSDPLGLAPYENNGGLGNLVKVNKPDPAADALAERLGGESRVKFEHDPKGREIDAISDDYVAQSKPGGMQMGSALRNQAKATFEYAIQSGRTPYFHFDGEPGPGVIAKLQEYGRRYGIEPVIDTKPL</sequence>
<evidence type="ECO:0000259" key="6">
    <source>
        <dbReference type="Pfam" id="PF25023"/>
    </source>
</evidence>
<dbReference type="Pfam" id="PF21725">
    <property type="entry name" value="T7SS_signal"/>
    <property type="match status" value="1"/>
</dbReference>
<evidence type="ECO:0000259" key="5">
    <source>
        <dbReference type="Pfam" id="PF21725"/>
    </source>
</evidence>
<reference evidence="8" key="1">
    <citation type="submission" date="2012-10" db="EMBL/GenBank/DDBJ databases">
        <title>The complete genome sequence of Streptomyces collinus Tu 365.</title>
        <authorList>
            <person name="Ruckert C."/>
            <person name="Szczepanowski R."/>
            <person name="Goesmann A."/>
            <person name="Pross E.K."/>
            <person name="Musiol E.M."/>
            <person name="Blin K."/>
            <person name="Wohlleben W."/>
            <person name="Puhler A."/>
            <person name="Weber T."/>
            <person name="Kalinowski J."/>
        </authorList>
    </citation>
    <scope>NUCLEOTIDE SEQUENCE [LARGE SCALE GENOMIC DNA]</scope>
    <source>
        <strain evidence="8">DSM 40733 / Tue 365</strain>
    </source>
</reference>
<organism evidence="7 8">
    <name type="scientific">Streptomyces collinus (strain DSM 40733 / Tue 365)</name>
    <dbReference type="NCBI Taxonomy" id="1214242"/>
    <lineage>
        <taxon>Bacteria</taxon>
        <taxon>Bacillati</taxon>
        <taxon>Actinomycetota</taxon>
        <taxon>Actinomycetes</taxon>
        <taxon>Kitasatosporales</taxon>
        <taxon>Streptomycetaceae</taxon>
        <taxon>Streptomyces</taxon>
    </lineage>
</organism>
<dbReference type="InterPro" id="IPR050708">
    <property type="entry name" value="T6SS_VgrG/RHS"/>
</dbReference>
<evidence type="ECO:0000256" key="1">
    <source>
        <dbReference type="ARBA" id="ARBA00022737"/>
    </source>
</evidence>
<feature type="domain" description="Tox-REase-3" evidence="3">
    <location>
        <begin position="1459"/>
        <end position="1566"/>
    </location>
</feature>
<dbReference type="Pfam" id="PF25023">
    <property type="entry name" value="TEN_YD-shell"/>
    <property type="match status" value="1"/>
</dbReference>
<evidence type="ECO:0000313" key="7">
    <source>
        <dbReference type="EMBL" id="AGS70161.1"/>
    </source>
</evidence>
<dbReference type="EMBL" id="CP006259">
    <property type="protein sequence ID" value="AGS70161.1"/>
    <property type="molecule type" value="Genomic_DNA"/>
</dbReference>
<dbReference type="InterPro" id="IPR022385">
    <property type="entry name" value="Rhs_assc_core"/>
</dbReference>
<dbReference type="Gene3D" id="2.180.10.10">
    <property type="entry name" value="RHS repeat-associated core"/>
    <property type="match status" value="3"/>
</dbReference>
<reference evidence="7 8" key="2">
    <citation type="journal article" date="2013" name="J. Biotechnol.">
        <title>Complete genome sequence of the kirromycin producer Streptomyces collinus Tu 365 consisting of a linear chromosome and two linear plasmids.</title>
        <authorList>
            <person name="Ruckert C."/>
            <person name="Szczepanowski R."/>
            <person name="Albersmeier A."/>
            <person name="Goesmann A."/>
            <person name="Iftime D."/>
            <person name="Musiol E.M."/>
            <person name="Blin K."/>
            <person name="Wohlleben W."/>
            <person name="Puhler A."/>
            <person name="Kalinowski J."/>
            <person name="Weber T."/>
        </authorList>
    </citation>
    <scope>NUCLEOTIDE SEQUENCE [LARGE SCALE GENOMIC DNA]</scope>
    <source>
        <strain evidence="8">DSM 40733 / Tue 365</strain>
    </source>
</reference>
<name>S5UWF0_STRC3</name>
<keyword evidence="8" id="KW-1185">Reference proteome</keyword>
<dbReference type="PANTHER" id="PTHR32305">
    <property type="match status" value="1"/>
</dbReference>
<dbReference type="HOGENOM" id="CLU_001218_1_2_11"/>
<dbReference type="Pfam" id="PF20148">
    <property type="entry name" value="DUF6531"/>
    <property type="match status" value="1"/>
</dbReference>
<evidence type="ECO:0000259" key="4">
    <source>
        <dbReference type="Pfam" id="PF20148"/>
    </source>
</evidence>
<dbReference type="InterPro" id="IPR031325">
    <property type="entry name" value="RHS_repeat"/>
</dbReference>
<evidence type="ECO:0000259" key="3">
    <source>
        <dbReference type="Pfam" id="PF15647"/>
    </source>
</evidence>
<dbReference type="InterPro" id="IPR028905">
    <property type="entry name" value="Tox-REase-3_dom"/>
</dbReference>
<accession>S5UWF0</accession>
<evidence type="ECO:0000313" key="8">
    <source>
        <dbReference type="Proteomes" id="UP000015423"/>
    </source>
</evidence>
<dbReference type="NCBIfam" id="TIGR03696">
    <property type="entry name" value="Rhs_assc_core"/>
    <property type="match status" value="1"/>
</dbReference>
<dbReference type="SUPFAM" id="SSF101898">
    <property type="entry name" value="NHL repeat"/>
    <property type="match status" value="1"/>
</dbReference>
<dbReference type="KEGG" id="sci:B446_16725"/>
<dbReference type="Proteomes" id="UP000015423">
    <property type="component" value="Chromosome"/>
</dbReference>
<feature type="domain" description="DUF6531" evidence="4">
    <location>
        <begin position="425"/>
        <end position="496"/>
    </location>
</feature>
<dbReference type="NCBIfam" id="TIGR01643">
    <property type="entry name" value="YD_repeat_2x"/>
    <property type="match status" value="9"/>
</dbReference>
<feature type="domain" description="Teneurin-like YD-shell" evidence="6">
    <location>
        <begin position="1090"/>
        <end position="1422"/>
    </location>
</feature>
<dbReference type="InterPro" id="IPR006530">
    <property type="entry name" value="YD"/>
</dbReference>
<dbReference type="Pfam" id="PF15647">
    <property type="entry name" value="Tox-REase-3"/>
    <property type="match status" value="1"/>
</dbReference>
<dbReference type="InterPro" id="IPR045351">
    <property type="entry name" value="DUF6531"/>
</dbReference>
<dbReference type="SUPFAM" id="SSF63829">
    <property type="entry name" value="Calcium-dependent phosphotriesterase"/>
    <property type="match status" value="1"/>
</dbReference>
<feature type="region of interest" description="Disordered" evidence="2">
    <location>
        <begin position="201"/>
        <end position="228"/>
    </location>
</feature>